<name>A0A7K3WL30_9FLAO</name>
<dbReference type="RefSeq" id="WP_163283062.1">
    <property type="nucleotide sequence ID" value="NZ_JAAGVY010000002.1"/>
</dbReference>
<organism evidence="1 2">
    <name type="scientific">Cryomorpha ignava</name>
    <dbReference type="NCBI Taxonomy" id="101383"/>
    <lineage>
        <taxon>Bacteria</taxon>
        <taxon>Pseudomonadati</taxon>
        <taxon>Bacteroidota</taxon>
        <taxon>Flavobacteriia</taxon>
        <taxon>Flavobacteriales</taxon>
        <taxon>Cryomorphaceae</taxon>
        <taxon>Cryomorpha</taxon>
    </lineage>
</organism>
<keyword evidence="2" id="KW-1185">Reference proteome</keyword>
<dbReference type="EMBL" id="JAAGVY010000002">
    <property type="protein sequence ID" value="NEN22356.1"/>
    <property type="molecule type" value="Genomic_DNA"/>
</dbReference>
<proteinExistence type="predicted"/>
<comment type="caution">
    <text evidence="1">The sequence shown here is derived from an EMBL/GenBank/DDBJ whole genome shotgun (WGS) entry which is preliminary data.</text>
</comment>
<protein>
    <submittedName>
        <fullName evidence="1">Uncharacterized protein</fullName>
    </submittedName>
</protein>
<gene>
    <name evidence="1" type="ORF">G3O08_02425</name>
</gene>
<reference evidence="1 2" key="1">
    <citation type="submission" date="2020-02" db="EMBL/GenBank/DDBJ databases">
        <title>Out from the shadows clarifying the taxonomy of the family Cryomorphaceae and related taxa by utilizing the GTDB taxonomic framework.</title>
        <authorList>
            <person name="Bowman J.P."/>
        </authorList>
    </citation>
    <scope>NUCLEOTIDE SEQUENCE [LARGE SCALE GENOMIC DNA]</scope>
    <source>
        <strain evidence="1 2">QSSC 1-22</strain>
    </source>
</reference>
<dbReference type="AlphaFoldDB" id="A0A7K3WL30"/>
<sequence length="49" mass="5569">MENRKPRYQNRRKNEEYSGFQDLFLVAKTGTGTQAKASNSLCFIAATLN</sequence>
<evidence type="ECO:0000313" key="1">
    <source>
        <dbReference type="EMBL" id="NEN22356.1"/>
    </source>
</evidence>
<accession>A0A7K3WL30</accession>
<dbReference type="Proteomes" id="UP000486602">
    <property type="component" value="Unassembled WGS sequence"/>
</dbReference>
<evidence type="ECO:0000313" key="2">
    <source>
        <dbReference type="Proteomes" id="UP000486602"/>
    </source>
</evidence>